<reference evidence="1" key="1">
    <citation type="submission" date="2022-07" db="EMBL/GenBank/DDBJ databases">
        <title>Isolation, identification, and degradation of a PFOSA degrading strain from sewage treatment plant.</title>
        <authorList>
            <person name="Zhang L."/>
            <person name="Huo Y."/>
        </authorList>
    </citation>
    <scope>NUCLEOTIDE SEQUENCE</scope>
    <source>
        <strain evidence="1">C1</strain>
    </source>
</reference>
<dbReference type="Proteomes" id="UP001059844">
    <property type="component" value="Chromosome"/>
</dbReference>
<evidence type="ECO:0008006" key="3">
    <source>
        <dbReference type="Google" id="ProtNLM"/>
    </source>
</evidence>
<dbReference type="Gene3D" id="3.80.10.10">
    <property type="entry name" value="Ribonuclease Inhibitor"/>
    <property type="match status" value="1"/>
</dbReference>
<organism evidence="1 2">
    <name type="scientific">Flavobacterium cerinum</name>
    <dbReference type="NCBI Taxonomy" id="2502784"/>
    <lineage>
        <taxon>Bacteria</taxon>
        <taxon>Pseudomonadati</taxon>
        <taxon>Bacteroidota</taxon>
        <taxon>Flavobacteriia</taxon>
        <taxon>Flavobacteriales</taxon>
        <taxon>Flavobacteriaceae</taxon>
        <taxon>Flavobacterium</taxon>
    </lineage>
</organism>
<protein>
    <recommendedName>
        <fullName evidence="3">Leucine-rich repeat domain-containing protein</fullName>
    </recommendedName>
</protein>
<evidence type="ECO:0000313" key="1">
    <source>
        <dbReference type="EMBL" id="UUC44740.1"/>
    </source>
</evidence>
<dbReference type="EMBL" id="CP101751">
    <property type="protein sequence ID" value="UUC44740.1"/>
    <property type="molecule type" value="Genomic_DNA"/>
</dbReference>
<accession>A0ABY5IPL8</accession>
<gene>
    <name evidence="1" type="ORF">NOX80_14015</name>
</gene>
<keyword evidence="2" id="KW-1185">Reference proteome</keyword>
<dbReference type="SUPFAM" id="SSF52047">
    <property type="entry name" value="RNI-like"/>
    <property type="match status" value="1"/>
</dbReference>
<evidence type="ECO:0000313" key="2">
    <source>
        <dbReference type="Proteomes" id="UP001059844"/>
    </source>
</evidence>
<dbReference type="InterPro" id="IPR032675">
    <property type="entry name" value="LRR_dom_sf"/>
</dbReference>
<proteinExistence type="predicted"/>
<dbReference type="RefSeq" id="WP_256550423.1">
    <property type="nucleotide sequence ID" value="NZ_CP101751.1"/>
</dbReference>
<sequence>MESEIKIGNHYYDINSEHFLLKGEEPLSNFNELSYLNRFPNLKSASFSGTNLNDEGLLHLSNCSGIENLNLQETEITNAGMHYLKKLKQLKSLRLKDNPQLTNACISDLAELENLLDLQIHETGITEEGLRKLTVLENLETIIIDIWENNYTFEGLLKIASEIPNCNIVAKGDGIFYNGKFKGKWRH</sequence>
<name>A0ABY5IPL8_9FLAO</name>